<dbReference type="Gene3D" id="6.10.140.1340">
    <property type="match status" value="1"/>
</dbReference>
<feature type="domain" description="Rhodanese" evidence="1">
    <location>
        <begin position="22"/>
        <end position="63"/>
    </location>
</feature>
<gene>
    <name evidence="2" type="ORF">ACFQMG_28235</name>
</gene>
<keyword evidence="3" id="KW-1185">Reference proteome</keyword>
<name>A0ABW2G4A0_9ACTN</name>
<dbReference type="Pfam" id="PF11127">
    <property type="entry name" value="YgaP-like_TM"/>
    <property type="match status" value="1"/>
</dbReference>
<proteinExistence type="predicted"/>
<dbReference type="Gene3D" id="3.40.250.10">
    <property type="entry name" value="Rhodanese-like domain"/>
    <property type="match status" value="1"/>
</dbReference>
<dbReference type="InterPro" id="IPR036873">
    <property type="entry name" value="Rhodanese-like_dom_sf"/>
</dbReference>
<evidence type="ECO:0000259" key="1">
    <source>
        <dbReference type="PROSITE" id="PS50206"/>
    </source>
</evidence>
<dbReference type="PROSITE" id="PS50206">
    <property type="entry name" value="RHODANESE_3"/>
    <property type="match status" value="1"/>
</dbReference>
<evidence type="ECO:0000313" key="3">
    <source>
        <dbReference type="Proteomes" id="UP001596435"/>
    </source>
</evidence>
<dbReference type="SUPFAM" id="SSF52821">
    <property type="entry name" value="Rhodanese/Cell cycle control phosphatase"/>
    <property type="match status" value="1"/>
</dbReference>
<organism evidence="2 3">
    <name type="scientific">Kitasatospora paranensis</name>
    <dbReference type="NCBI Taxonomy" id="258053"/>
    <lineage>
        <taxon>Bacteria</taxon>
        <taxon>Bacillati</taxon>
        <taxon>Actinomycetota</taxon>
        <taxon>Actinomycetes</taxon>
        <taxon>Kitasatosporales</taxon>
        <taxon>Streptomycetaceae</taxon>
        <taxon>Kitasatospora</taxon>
    </lineage>
</organism>
<dbReference type="InterPro" id="IPR001763">
    <property type="entry name" value="Rhodanese-like_dom"/>
</dbReference>
<dbReference type="InterPro" id="IPR021309">
    <property type="entry name" value="YgaP-like_TM"/>
</dbReference>
<evidence type="ECO:0000313" key="2">
    <source>
        <dbReference type="EMBL" id="MFC7183442.1"/>
    </source>
</evidence>
<sequence>MATPLTVEQLRPAAATQAELTVVCASGTRSRSACEKLAAAGVTARPLVGGTSAWAQDGRPLNRPEGARAVWAMDRQVRPAAGSLVVAGVGADLALPGARWPSAAVGAGLACAAIGNTCAMGAMLGKLPHNRPHAGLRGPNTVLAGLPR</sequence>
<protein>
    <submittedName>
        <fullName evidence="2">Rhodanese-like domain-containing protein</fullName>
    </submittedName>
</protein>
<comment type="caution">
    <text evidence="2">The sequence shown here is derived from an EMBL/GenBank/DDBJ whole genome shotgun (WGS) entry which is preliminary data.</text>
</comment>
<dbReference type="RefSeq" id="WP_345709460.1">
    <property type="nucleotide sequence ID" value="NZ_BAABKV010000001.1"/>
</dbReference>
<reference evidence="3" key="1">
    <citation type="journal article" date="2019" name="Int. J. Syst. Evol. Microbiol.">
        <title>The Global Catalogue of Microorganisms (GCM) 10K type strain sequencing project: providing services to taxonomists for standard genome sequencing and annotation.</title>
        <authorList>
            <consortium name="The Broad Institute Genomics Platform"/>
            <consortium name="The Broad Institute Genome Sequencing Center for Infectious Disease"/>
            <person name="Wu L."/>
            <person name="Ma J."/>
        </authorList>
    </citation>
    <scope>NUCLEOTIDE SEQUENCE [LARGE SCALE GENOMIC DNA]</scope>
    <source>
        <strain evidence="3">CGMCC 1.12859</strain>
    </source>
</reference>
<dbReference type="Proteomes" id="UP001596435">
    <property type="component" value="Unassembled WGS sequence"/>
</dbReference>
<accession>A0ABW2G4A0</accession>
<dbReference type="CDD" id="cd00158">
    <property type="entry name" value="RHOD"/>
    <property type="match status" value="1"/>
</dbReference>
<dbReference type="EMBL" id="JBHTAJ010000068">
    <property type="protein sequence ID" value="MFC7183442.1"/>
    <property type="molecule type" value="Genomic_DNA"/>
</dbReference>